<feature type="domain" description="Dynamin-type G" evidence="4">
    <location>
        <begin position="35"/>
        <end position="333"/>
    </location>
</feature>
<keyword evidence="1" id="KW-0547">Nucleotide-binding</keyword>
<dbReference type="InterPro" id="IPR030381">
    <property type="entry name" value="G_DYNAMIN_dom"/>
</dbReference>
<keyword evidence="6" id="KW-1185">Reference proteome</keyword>
<dbReference type="Proteomes" id="UP001370758">
    <property type="component" value="Unassembled WGS sequence"/>
</dbReference>
<dbReference type="GO" id="GO:0016020">
    <property type="term" value="C:membrane"/>
    <property type="evidence" value="ECO:0007669"/>
    <property type="project" value="TreeGrafter"/>
</dbReference>
<dbReference type="SMART" id="SM00053">
    <property type="entry name" value="DYNc"/>
    <property type="match status" value="1"/>
</dbReference>
<evidence type="ECO:0000256" key="2">
    <source>
        <dbReference type="ARBA" id="ARBA00023134"/>
    </source>
</evidence>
<dbReference type="GO" id="GO:0016559">
    <property type="term" value="P:peroxisome fission"/>
    <property type="evidence" value="ECO:0007669"/>
    <property type="project" value="TreeGrafter"/>
</dbReference>
<gene>
    <name evidence="5" type="ORF">TWF481_010254</name>
</gene>
<dbReference type="AlphaFoldDB" id="A0AAV9W2M8"/>
<dbReference type="GO" id="GO:0005874">
    <property type="term" value="C:microtubule"/>
    <property type="evidence" value="ECO:0007669"/>
    <property type="project" value="TreeGrafter"/>
</dbReference>
<dbReference type="InterPro" id="IPR045063">
    <property type="entry name" value="Dynamin_N"/>
</dbReference>
<dbReference type="FunFam" id="3.40.50.300:FF:001425">
    <property type="entry name" value="Dynamin GTPase, putative"/>
    <property type="match status" value="1"/>
</dbReference>
<dbReference type="PANTHER" id="PTHR11566">
    <property type="entry name" value="DYNAMIN"/>
    <property type="match status" value="1"/>
</dbReference>
<name>A0AAV9W2M8_9PEZI</name>
<sequence>MTSDNSATLTSGTTNRSKPLLEKIAELRAVGVGDHISLPQLVVCGDQSAGKSSVLEGITEIPFPRADGVCTKFATEITLTHSNTHTTPEIIATIIPHPGRSAEEKAKLSEFKKELKTYDELPDTIKEAGSIMGLRGFGGNKSGPAFGEDVLSIREVSNKGRHLTVVDLPGLIAVSGHDQTDGDVDIVEGLVKRYLESPRTIIAAVIQAGNDTATQKIIKMSQKIDPSGDRTVGVVTKPDLINQGTEGRVGKLSRNEDTIVLKRGYFIVKNPAPNDLKNGTLSSEERTRQEEKYFTGSRWQGPEVRLNKSRVGMPNLFKYLQDYLEKHIERELPTVLADIRQLLRGADESLSLLGPERQKTVDMRAYLINISLHYRDICRYGLKGHYEVLGNTFFEKDETRIRAQVQLFHTEFANNMRLNGAKRKYFAALTDDGASGSQTIPATDSAEAKEAQDWVKEEKQIYRRTRGCELPGNTNPDFLTELYHEQCSPWLDIAESHLERVYSLINAFVKKLFIFVVPDERIQRSLSKEVEESLRACLEAAKLEMKKLWKDERSLPMTYNHYYSDNVQRARNADSMAVVKSVLNSVTNNQLNSNTTVHTSTIRSGLENFKPEPDMEKQACKDAVALKTFVDNVCRQVIERHILRDLAELFSPVEIPKYSDERVKSLAAESEGSQEKREELQKLKRTLESGLKILV</sequence>
<evidence type="ECO:0000313" key="6">
    <source>
        <dbReference type="Proteomes" id="UP001370758"/>
    </source>
</evidence>
<dbReference type="PANTHER" id="PTHR11566:SF21">
    <property type="entry name" value="DYNAMIN RELATED PROTEIN 1, ISOFORM A"/>
    <property type="match status" value="1"/>
</dbReference>
<reference evidence="5 6" key="1">
    <citation type="submission" date="2023-08" db="EMBL/GenBank/DDBJ databases">
        <authorList>
            <person name="Palmer J.M."/>
        </authorList>
    </citation>
    <scope>NUCLEOTIDE SEQUENCE [LARGE SCALE GENOMIC DNA]</scope>
    <source>
        <strain evidence="5 6">TWF481</strain>
    </source>
</reference>
<dbReference type="GO" id="GO:0006897">
    <property type="term" value="P:endocytosis"/>
    <property type="evidence" value="ECO:0007669"/>
    <property type="project" value="TreeGrafter"/>
</dbReference>
<evidence type="ECO:0000313" key="5">
    <source>
        <dbReference type="EMBL" id="KAK6499898.1"/>
    </source>
</evidence>
<dbReference type="InterPro" id="IPR020850">
    <property type="entry name" value="GED_dom"/>
</dbReference>
<keyword evidence="2" id="KW-0342">GTP-binding</keyword>
<dbReference type="InterPro" id="IPR001401">
    <property type="entry name" value="Dynamin_GTPase"/>
</dbReference>
<dbReference type="InterPro" id="IPR027417">
    <property type="entry name" value="P-loop_NTPase"/>
</dbReference>
<dbReference type="EMBL" id="JAVHJL010000007">
    <property type="protein sequence ID" value="KAK6499898.1"/>
    <property type="molecule type" value="Genomic_DNA"/>
</dbReference>
<dbReference type="GO" id="GO:0005525">
    <property type="term" value="F:GTP binding"/>
    <property type="evidence" value="ECO:0007669"/>
    <property type="project" value="InterPro"/>
</dbReference>
<dbReference type="CDD" id="cd08771">
    <property type="entry name" value="DLP_1"/>
    <property type="match status" value="1"/>
</dbReference>
<comment type="caution">
    <text evidence="5">The sequence shown here is derived from an EMBL/GenBank/DDBJ whole genome shotgun (WGS) entry which is preliminary data.</text>
</comment>
<evidence type="ECO:0000256" key="1">
    <source>
        <dbReference type="ARBA" id="ARBA00022741"/>
    </source>
</evidence>
<proteinExistence type="predicted"/>
<evidence type="ECO:0000259" key="4">
    <source>
        <dbReference type="PROSITE" id="PS51718"/>
    </source>
</evidence>
<dbReference type="InterPro" id="IPR000375">
    <property type="entry name" value="Dynamin_stalk"/>
</dbReference>
<dbReference type="Pfam" id="PF00350">
    <property type="entry name" value="Dynamin_N"/>
    <property type="match status" value="1"/>
</dbReference>
<dbReference type="GO" id="GO:0008017">
    <property type="term" value="F:microtubule binding"/>
    <property type="evidence" value="ECO:0007669"/>
    <property type="project" value="TreeGrafter"/>
</dbReference>
<dbReference type="SUPFAM" id="SSF52540">
    <property type="entry name" value="P-loop containing nucleoside triphosphate hydrolases"/>
    <property type="match status" value="1"/>
</dbReference>
<dbReference type="GO" id="GO:0000266">
    <property type="term" value="P:mitochondrial fission"/>
    <property type="evidence" value="ECO:0007669"/>
    <property type="project" value="TreeGrafter"/>
</dbReference>
<dbReference type="GO" id="GO:0048312">
    <property type="term" value="P:intracellular distribution of mitochondria"/>
    <property type="evidence" value="ECO:0007669"/>
    <property type="project" value="TreeGrafter"/>
</dbReference>
<evidence type="ECO:0000259" key="3">
    <source>
        <dbReference type="PROSITE" id="PS51388"/>
    </source>
</evidence>
<dbReference type="Gene3D" id="1.20.120.1240">
    <property type="entry name" value="Dynamin, middle domain"/>
    <property type="match status" value="1"/>
</dbReference>
<feature type="domain" description="GED" evidence="3">
    <location>
        <begin position="611"/>
        <end position="695"/>
    </location>
</feature>
<dbReference type="GO" id="GO:0005739">
    <property type="term" value="C:mitochondrion"/>
    <property type="evidence" value="ECO:0007669"/>
    <property type="project" value="TreeGrafter"/>
</dbReference>
<dbReference type="Gene3D" id="3.40.50.300">
    <property type="entry name" value="P-loop containing nucleotide triphosphate hydrolases"/>
    <property type="match status" value="1"/>
</dbReference>
<dbReference type="Pfam" id="PF01031">
    <property type="entry name" value="Dynamin_M"/>
    <property type="match status" value="1"/>
</dbReference>
<accession>A0AAV9W2M8</accession>
<dbReference type="PRINTS" id="PR00195">
    <property type="entry name" value="DYNAMIN"/>
</dbReference>
<dbReference type="PROSITE" id="PS51388">
    <property type="entry name" value="GED"/>
    <property type="match status" value="1"/>
</dbReference>
<protein>
    <submittedName>
        <fullName evidence="5">Uncharacterized protein</fullName>
    </submittedName>
</protein>
<dbReference type="InterPro" id="IPR022812">
    <property type="entry name" value="Dynamin"/>
</dbReference>
<dbReference type="PROSITE" id="PS51718">
    <property type="entry name" value="G_DYNAMIN_2"/>
    <property type="match status" value="1"/>
</dbReference>
<organism evidence="5 6">
    <name type="scientific">Arthrobotrys musiformis</name>
    <dbReference type="NCBI Taxonomy" id="47236"/>
    <lineage>
        <taxon>Eukaryota</taxon>
        <taxon>Fungi</taxon>
        <taxon>Dikarya</taxon>
        <taxon>Ascomycota</taxon>
        <taxon>Pezizomycotina</taxon>
        <taxon>Orbiliomycetes</taxon>
        <taxon>Orbiliales</taxon>
        <taxon>Orbiliaceae</taxon>
        <taxon>Arthrobotrys</taxon>
    </lineage>
</organism>
<dbReference type="GO" id="GO:0003924">
    <property type="term" value="F:GTPase activity"/>
    <property type="evidence" value="ECO:0007669"/>
    <property type="project" value="InterPro"/>
</dbReference>